<keyword evidence="4" id="KW-1185">Reference proteome</keyword>
<keyword evidence="2" id="KW-0812">Transmembrane</keyword>
<feature type="transmembrane region" description="Helical" evidence="2">
    <location>
        <begin position="387"/>
        <end position="408"/>
    </location>
</feature>
<evidence type="ECO:0000256" key="1">
    <source>
        <dbReference type="SAM" id="MobiDB-lite"/>
    </source>
</evidence>
<feature type="transmembrane region" description="Helical" evidence="2">
    <location>
        <begin position="593"/>
        <end position="612"/>
    </location>
</feature>
<feature type="transmembrane region" description="Helical" evidence="2">
    <location>
        <begin position="363"/>
        <end position="380"/>
    </location>
</feature>
<evidence type="ECO:0000313" key="3">
    <source>
        <dbReference type="EMBL" id="GGO65540.1"/>
    </source>
</evidence>
<accession>A0A918DGL7</accession>
<feature type="transmembrane region" description="Helical" evidence="2">
    <location>
        <begin position="41"/>
        <end position="63"/>
    </location>
</feature>
<feature type="transmembrane region" description="Helical" evidence="2">
    <location>
        <begin position="566"/>
        <end position="586"/>
    </location>
</feature>
<feature type="transmembrane region" description="Helical" evidence="2">
    <location>
        <begin position="534"/>
        <end position="554"/>
    </location>
</feature>
<feature type="compositionally biased region" description="Polar residues" evidence="1">
    <location>
        <begin position="789"/>
        <end position="802"/>
    </location>
</feature>
<dbReference type="Proteomes" id="UP000646523">
    <property type="component" value="Unassembled WGS sequence"/>
</dbReference>
<feature type="transmembrane region" description="Helical" evidence="2">
    <location>
        <begin position="505"/>
        <end position="522"/>
    </location>
</feature>
<organism evidence="3 4">
    <name type="scientific">Nonomuraea cavernae</name>
    <dbReference type="NCBI Taxonomy" id="2045107"/>
    <lineage>
        <taxon>Bacteria</taxon>
        <taxon>Bacillati</taxon>
        <taxon>Actinomycetota</taxon>
        <taxon>Actinomycetes</taxon>
        <taxon>Streptosporangiales</taxon>
        <taxon>Streptosporangiaceae</taxon>
        <taxon>Nonomuraea</taxon>
    </lineage>
</organism>
<evidence type="ECO:0000256" key="2">
    <source>
        <dbReference type="SAM" id="Phobius"/>
    </source>
</evidence>
<keyword evidence="2" id="KW-0472">Membrane</keyword>
<protein>
    <submittedName>
        <fullName evidence="3">Uncharacterized protein</fullName>
    </submittedName>
</protein>
<dbReference type="AlphaFoldDB" id="A0A918DGL7"/>
<gene>
    <name evidence="3" type="ORF">GCM10012289_17470</name>
</gene>
<name>A0A918DGL7_9ACTN</name>
<feature type="transmembrane region" description="Helical" evidence="2">
    <location>
        <begin position="163"/>
        <end position="191"/>
    </location>
</feature>
<feature type="transmembrane region" description="Helical" evidence="2">
    <location>
        <begin position="101"/>
        <end position="118"/>
    </location>
</feature>
<proteinExistence type="predicted"/>
<reference evidence="3" key="2">
    <citation type="submission" date="2020-09" db="EMBL/GenBank/DDBJ databases">
        <authorList>
            <person name="Sun Q."/>
            <person name="Zhou Y."/>
        </authorList>
    </citation>
    <scope>NUCLEOTIDE SEQUENCE</scope>
    <source>
        <strain evidence="3">CGMCC 4.7368</strain>
    </source>
</reference>
<feature type="transmembrane region" description="Helical" evidence="2">
    <location>
        <begin position="475"/>
        <end position="493"/>
    </location>
</feature>
<reference evidence="3" key="1">
    <citation type="journal article" date="2014" name="Int. J. Syst. Evol. Microbiol.">
        <title>Complete genome sequence of Corynebacterium casei LMG S-19264T (=DSM 44701T), isolated from a smear-ripened cheese.</title>
        <authorList>
            <consortium name="US DOE Joint Genome Institute (JGI-PGF)"/>
            <person name="Walter F."/>
            <person name="Albersmeier A."/>
            <person name="Kalinowski J."/>
            <person name="Ruckert C."/>
        </authorList>
    </citation>
    <scope>NUCLEOTIDE SEQUENCE</scope>
    <source>
        <strain evidence="3">CGMCC 4.7368</strain>
    </source>
</reference>
<evidence type="ECO:0000313" key="4">
    <source>
        <dbReference type="Proteomes" id="UP000646523"/>
    </source>
</evidence>
<comment type="caution">
    <text evidence="3">The sequence shown here is derived from an EMBL/GenBank/DDBJ whole genome shotgun (WGS) entry which is preliminary data.</text>
</comment>
<dbReference type="EMBL" id="BMNH01000003">
    <property type="protein sequence ID" value="GGO65540.1"/>
    <property type="molecule type" value="Genomic_DNA"/>
</dbReference>
<feature type="transmembrane region" description="Helical" evidence="2">
    <location>
        <begin position="124"/>
        <end position="142"/>
    </location>
</feature>
<feature type="transmembrane region" description="Helical" evidence="2">
    <location>
        <begin position="248"/>
        <end position="269"/>
    </location>
</feature>
<feature type="region of interest" description="Disordered" evidence="1">
    <location>
        <begin position="778"/>
        <end position="818"/>
    </location>
</feature>
<feature type="region of interest" description="Disordered" evidence="1">
    <location>
        <begin position="1"/>
        <end position="32"/>
    </location>
</feature>
<feature type="transmembrane region" description="Helical" evidence="2">
    <location>
        <begin position="276"/>
        <end position="296"/>
    </location>
</feature>
<feature type="transmembrane region" description="Helical" evidence="2">
    <location>
        <begin position="69"/>
        <end position="89"/>
    </location>
</feature>
<sequence>MAEAPSTPRAALPSATSSPFPPPEPESGAGRAVPRGPLGRLSAWLPATAVLSCAVVVLGLHGVSARDMSVFGLYVALGLALPGLLWVRLLHPRARTLPEELALGVALGYALELLAYLPARALGAPLLVVAWPLGTYAVFLAVPRLRRHWRAARPARRTPLGRAWCLALIVICLILWSAGFFAANALTWPAIASSYVDLPYHLALAGELRHHVPPVVPTVAGEPLAYHWFVHAHLAAASWVTGIEPLVLLYRLALLPMLAALAGCLAAVGRRVTGSWTGGLIALASTVFLAAPDLYLGTAEVSAWGGTQSWTSPSQTFGALLFAPVVLVIVDLLGDRRPARGRWVLLAVMLMAVMGAKATYLPVLVAGLVAVVAVETARWFSPPRRALAALGLTVACLLVAHVVLFGGARQGLVFEPLSLMRVTWQDLTGAGGAPEQVSWAAALSVAALCLLCGLITWCGVLGLLAGPRRLLSPPVVLALGMNAAALAAVFLLGHPGQSQGYFPQASYPYLAMVAVAGAAYVVRRAGVTVRAMACAAVAGVLAACAVRLLCGVRTPLGSGQDGLALWLPYAVLLGVVLLVVAVLRVARQSGVRTCALVMCMVTAAGTPAAWVARALPGTYGSPVAGPAPAPDVPEGGLAAGRWLRDHSDPGELVATNVHCRLGYESPCDSRAFWAAALSERRMLVEGWAYTATNLDGRRPGGRVVTRPFWDRDRLRANDAVFERPSAGAVRRLRERYGVRWLFVDERRTGPGSALETFADLRFRTGDFGVYRLWPESRAQSGAGGERSLSRTAQTLARTSPTADGSRPSGPTGLSHLPA</sequence>
<dbReference type="RefSeq" id="WP_189123470.1">
    <property type="nucleotide sequence ID" value="NZ_BMNH01000003.1"/>
</dbReference>
<feature type="transmembrane region" description="Helical" evidence="2">
    <location>
        <begin position="439"/>
        <end position="463"/>
    </location>
</feature>
<keyword evidence="2" id="KW-1133">Transmembrane helix</keyword>